<dbReference type="AlphaFoldDB" id="A0A0N8NTK9"/>
<dbReference type="EMBL" id="LKET01000027">
    <property type="protein sequence ID" value="KPU45120.1"/>
    <property type="molecule type" value="Genomic_DNA"/>
</dbReference>
<sequence length="462" mass="52348">MENMSDVKVLAKEREDMYRNLLSGRIPSRIPISGAMGLDSAIKYCQMDVAEVYWDFSKAEAALDKVCQDFPSDSAPGVGRRYPSYYQILGSKPFIMSSDGTMQHPNVAGMTAEDYDDFIASPYDCIVDKILPRLYTGLDTDSNTKAMTLSKAMKVQSDDAAVIGGISARLNAKYGFVSMAGGATTGPYDFMADFFRSFTGISSDIRRIPQKVIEACEAITPILIKKGKPLGPSTFGQVGIPLHMGPFMREKDFEKFYWPTLKKQVEAITEMGINVNLFVEHDFMRFLDYFYELPPHTILRFEYGDPKIVKEKLGKKHILSGFYPLVMLHSATKEQCIDKAKELIDILAPGGNYMFGFDKGAMDMHGSISENLKAVLEYVYINGRYDDYYKGDNKDPHEALKLKRRSEIINEIDKSINSKYFTVWEKYRESHPELDGRPLNIIGPKIQKYEDMMFNFIINLCS</sequence>
<proteinExistence type="predicted"/>
<comment type="caution">
    <text evidence="2">The sequence shown here is derived from an EMBL/GenBank/DDBJ whole genome shotgun (WGS) entry which is preliminary data.</text>
</comment>
<dbReference type="GO" id="GO:0004853">
    <property type="term" value="F:uroporphyrinogen decarboxylase activity"/>
    <property type="evidence" value="ECO:0007669"/>
    <property type="project" value="InterPro"/>
</dbReference>
<feature type="domain" description="Uroporphyrinogen decarboxylase (URO-D)" evidence="1">
    <location>
        <begin position="179"/>
        <end position="360"/>
    </location>
</feature>
<evidence type="ECO:0000313" key="3">
    <source>
        <dbReference type="Proteomes" id="UP000050326"/>
    </source>
</evidence>
<organism evidence="2 3">
    <name type="scientific">Oxobacter pfennigii</name>
    <dbReference type="NCBI Taxonomy" id="36849"/>
    <lineage>
        <taxon>Bacteria</taxon>
        <taxon>Bacillati</taxon>
        <taxon>Bacillota</taxon>
        <taxon>Clostridia</taxon>
        <taxon>Eubacteriales</taxon>
        <taxon>Clostridiaceae</taxon>
        <taxon>Oxobacter</taxon>
    </lineage>
</organism>
<dbReference type="Proteomes" id="UP000050326">
    <property type="component" value="Unassembled WGS sequence"/>
</dbReference>
<dbReference type="Pfam" id="PF01208">
    <property type="entry name" value="URO-D"/>
    <property type="match status" value="1"/>
</dbReference>
<accession>A0A0N8NTK9</accession>
<protein>
    <submittedName>
        <fullName evidence="2">Uroporphyrinogen decarboxylase (URO-D)</fullName>
    </submittedName>
</protein>
<name>A0A0N8NTK9_9CLOT</name>
<dbReference type="InterPro" id="IPR038071">
    <property type="entry name" value="UROD/MetE-like_sf"/>
</dbReference>
<dbReference type="InterPro" id="IPR000257">
    <property type="entry name" value="Uroporphyrinogen_deCOase"/>
</dbReference>
<dbReference type="STRING" id="36849.OXPF_12470"/>
<evidence type="ECO:0000259" key="1">
    <source>
        <dbReference type="Pfam" id="PF01208"/>
    </source>
</evidence>
<gene>
    <name evidence="2" type="ORF">OXPF_12470</name>
</gene>
<dbReference type="SUPFAM" id="SSF51726">
    <property type="entry name" value="UROD/MetE-like"/>
    <property type="match status" value="1"/>
</dbReference>
<evidence type="ECO:0000313" key="2">
    <source>
        <dbReference type="EMBL" id="KPU45120.1"/>
    </source>
</evidence>
<dbReference type="GO" id="GO:0006779">
    <property type="term" value="P:porphyrin-containing compound biosynthetic process"/>
    <property type="evidence" value="ECO:0007669"/>
    <property type="project" value="InterPro"/>
</dbReference>
<keyword evidence="3" id="KW-1185">Reference proteome</keyword>
<reference evidence="2 3" key="1">
    <citation type="submission" date="2015-09" db="EMBL/GenBank/DDBJ databases">
        <title>Genome sequence of Oxobacter pfennigii DSM 3222.</title>
        <authorList>
            <person name="Poehlein A."/>
            <person name="Bengelsdorf F.R."/>
            <person name="Schiel-Bengelsdorf B."/>
            <person name="Duerre P."/>
            <person name="Daniel R."/>
        </authorList>
    </citation>
    <scope>NUCLEOTIDE SEQUENCE [LARGE SCALE GENOMIC DNA]</scope>
    <source>
        <strain evidence="2 3">DSM 3222</strain>
    </source>
</reference>
<dbReference type="Gene3D" id="3.20.20.210">
    <property type="match status" value="1"/>
</dbReference>